<evidence type="ECO:0000313" key="8">
    <source>
        <dbReference type="Proteomes" id="UP000008963"/>
    </source>
</evidence>
<keyword evidence="8" id="KW-1185">Reference proteome</keyword>
<dbReference type="PRINTS" id="PR00153">
    <property type="entry name" value="CSAPPISMRASE"/>
</dbReference>
<feature type="domain" description="PPIase cyclophilin-type" evidence="6">
    <location>
        <begin position="28"/>
        <end position="185"/>
    </location>
</feature>
<dbReference type="RefSeq" id="WP_014245008.1">
    <property type="nucleotide sequence ID" value="NC_016620.1"/>
</dbReference>
<dbReference type="InterPro" id="IPR029000">
    <property type="entry name" value="Cyclophilin-like_dom_sf"/>
</dbReference>
<comment type="function">
    <text evidence="1 5">PPIases accelerate the folding of proteins. It catalyzes the cis-trans isomerization of proline imidic peptide bonds in oligopeptides.</text>
</comment>
<dbReference type="Pfam" id="PF00160">
    <property type="entry name" value="Pro_isomerase"/>
    <property type="match status" value="1"/>
</dbReference>
<keyword evidence="3 5" id="KW-0697">Rotamase</keyword>
<dbReference type="eggNOG" id="COG0652">
    <property type="taxonomic scope" value="Bacteria"/>
</dbReference>
<dbReference type="InterPro" id="IPR020892">
    <property type="entry name" value="Cyclophilin-type_PPIase_CS"/>
</dbReference>
<dbReference type="SUPFAM" id="SSF50891">
    <property type="entry name" value="Cyclophilin-like"/>
    <property type="match status" value="1"/>
</dbReference>
<dbReference type="KEGG" id="bmx:BMS_2435"/>
<name>E1X505_HALMS</name>
<dbReference type="GO" id="GO:0003755">
    <property type="term" value="F:peptidyl-prolyl cis-trans isomerase activity"/>
    <property type="evidence" value="ECO:0007669"/>
    <property type="project" value="UniProtKB-UniRule"/>
</dbReference>
<dbReference type="OrthoDB" id="9807797at2"/>
<feature type="signal peptide" evidence="5">
    <location>
        <begin position="1"/>
        <end position="19"/>
    </location>
</feature>
<keyword evidence="5" id="KW-0732">Signal</keyword>
<dbReference type="STRING" id="862908.BMS_2435"/>
<dbReference type="GO" id="GO:0006457">
    <property type="term" value="P:protein folding"/>
    <property type="evidence" value="ECO:0007669"/>
    <property type="project" value="InterPro"/>
</dbReference>
<dbReference type="PIRSF" id="PIRSF001467">
    <property type="entry name" value="Peptidylpro_ismrse"/>
    <property type="match status" value="1"/>
</dbReference>
<evidence type="ECO:0000256" key="4">
    <source>
        <dbReference type="ARBA" id="ARBA00023235"/>
    </source>
</evidence>
<evidence type="ECO:0000256" key="5">
    <source>
        <dbReference type="RuleBase" id="RU363019"/>
    </source>
</evidence>
<dbReference type="EMBL" id="FQ312005">
    <property type="protein sequence ID" value="CBW27231.1"/>
    <property type="molecule type" value="Genomic_DNA"/>
</dbReference>
<organism evidence="7 8">
    <name type="scientific">Halobacteriovorax marinus (strain ATCC BAA-682 / DSM 15412 / SJ)</name>
    <name type="common">Bacteriovorax marinus</name>
    <dbReference type="NCBI Taxonomy" id="862908"/>
    <lineage>
        <taxon>Bacteria</taxon>
        <taxon>Pseudomonadati</taxon>
        <taxon>Bdellovibrionota</taxon>
        <taxon>Bacteriovoracia</taxon>
        <taxon>Bacteriovoracales</taxon>
        <taxon>Halobacteriovoraceae</taxon>
        <taxon>Halobacteriovorax</taxon>
    </lineage>
</organism>
<dbReference type="Gene3D" id="2.40.100.10">
    <property type="entry name" value="Cyclophilin-like"/>
    <property type="match status" value="1"/>
</dbReference>
<dbReference type="EC" id="5.2.1.8" evidence="5"/>
<sequence>MMKYILITFLTILSLNTFAKKNTTVVMETSMGEVEIKLFDESAPITVKNFLKYVDEKFYDGTIFHRVIDNFMVQGGGFDINLKQKKTHAPIKNEATNRISNTTGTVAMARTNVVDSATAQFFINVNDNTFLNHRGTGASEYGYAVFGNVVKGMSIINKMKKAQTTRKGYMSDVPMENIIIKKMYRKK</sequence>
<evidence type="ECO:0000313" key="7">
    <source>
        <dbReference type="EMBL" id="CBW27231.1"/>
    </source>
</evidence>
<protein>
    <recommendedName>
        <fullName evidence="5">Peptidyl-prolyl cis-trans isomerase</fullName>
        <shortName evidence="5">PPIase</shortName>
        <ecNumber evidence="5">5.2.1.8</ecNumber>
    </recommendedName>
</protein>
<dbReference type="InterPro" id="IPR044665">
    <property type="entry name" value="E_coli_cyclophilin_A-like"/>
</dbReference>
<dbReference type="Proteomes" id="UP000008963">
    <property type="component" value="Chromosome"/>
</dbReference>
<comment type="similarity">
    <text evidence="2 5">Belongs to the cyclophilin-type PPIase family.</text>
</comment>
<evidence type="ECO:0000256" key="1">
    <source>
        <dbReference type="ARBA" id="ARBA00002388"/>
    </source>
</evidence>
<dbReference type="PATRIC" id="fig|862908.3.peg.2321"/>
<evidence type="ECO:0000256" key="3">
    <source>
        <dbReference type="ARBA" id="ARBA00023110"/>
    </source>
</evidence>
<dbReference type="InterPro" id="IPR024936">
    <property type="entry name" value="Cyclophilin-type_PPIase"/>
</dbReference>
<accession>E1X505</accession>
<dbReference type="InterPro" id="IPR002130">
    <property type="entry name" value="Cyclophilin-type_PPIase_dom"/>
</dbReference>
<feature type="chain" id="PRO_5006523852" description="Peptidyl-prolyl cis-trans isomerase" evidence="5">
    <location>
        <begin position="20"/>
        <end position="187"/>
    </location>
</feature>
<dbReference type="HOGENOM" id="CLU_012062_16_9_7"/>
<dbReference type="PANTHER" id="PTHR43246">
    <property type="entry name" value="PEPTIDYL-PROLYL CIS-TRANS ISOMERASE CYP38, CHLOROPLASTIC"/>
    <property type="match status" value="1"/>
</dbReference>
<evidence type="ECO:0000256" key="2">
    <source>
        <dbReference type="ARBA" id="ARBA00007365"/>
    </source>
</evidence>
<gene>
    <name evidence="7" type="primary">ppiA</name>
    <name evidence="7" type="ordered locus">BMS_2435</name>
</gene>
<reference evidence="8" key="1">
    <citation type="journal article" date="2013" name="ISME J.">
        <title>A small predatory core genome in the divergent marine Bacteriovorax marinus SJ and the terrestrial Bdellovibrio bacteriovorus.</title>
        <authorList>
            <person name="Crossman L.C."/>
            <person name="Chen H."/>
            <person name="Cerdeno-Tarraga A.M."/>
            <person name="Brooks K."/>
            <person name="Quail M.A."/>
            <person name="Pineiro S.A."/>
            <person name="Hobley L."/>
            <person name="Sockett R.E."/>
            <person name="Bentley S.D."/>
            <person name="Parkhill J."/>
            <person name="Williams H.N."/>
            <person name="Stine O.C."/>
        </authorList>
    </citation>
    <scope>NUCLEOTIDE SEQUENCE [LARGE SCALE GENOMIC DNA]</scope>
    <source>
        <strain evidence="8">ATCC BAA-682 / DSM 15412 / SJ</strain>
    </source>
</reference>
<dbReference type="PROSITE" id="PS50072">
    <property type="entry name" value="CSA_PPIASE_2"/>
    <property type="match status" value="1"/>
</dbReference>
<dbReference type="AlphaFoldDB" id="E1X505"/>
<evidence type="ECO:0000259" key="6">
    <source>
        <dbReference type="PROSITE" id="PS50072"/>
    </source>
</evidence>
<comment type="catalytic activity">
    <reaction evidence="5">
        <text>[protein]-peptidylproline (omega=180) = [protein]-peptidylproline (omega=0)</text>
        <dbReference type="Rhea" id="RHEA:16237"/>
        <dbReference type="Rhea" id="RHEA-COMP:10747"/>
        <dbReference type="Rhea" id="RHEA-COMP:10748"/>
        <dbReference type="ChEBI" id="CHEBI:83833"/>
        <dbReference type="ChEBI" id="CHEBI:83834"/>
        <dbReference type="EC" id="5.2.1.8"/>
    </reaction>
</comment>
<keyword evidence="4 5" id="KW-0413">Isomerase</keyword>
<dbReference type="PROSITE" id="PS00170">
    <property type="entry name" value="CSA_PPIASE_1"/>
    <property type="match status" value="1"/>
</dbReference>
<proteinExistence type="inferred from homology"/>